<evidence type="ECO:0000256" key="4">
    <source>
        <dbReference type="ARBA" id="ARBA00017063"/>
    </source>
</evidence>
<evidence type="ECO:0000256" key="5">
    <source>
        <dbReference type="ARBA" id="ARBA00022490"/>
    </source>
</evidence>
<keyword evidence="8" id="KW-1185">Reference proteome</keyword>
<dbReference type="STRING" id="321146.A0A139GUZ2"/>
<keyword evidence="6" id="KW-0539">Nucleus</keyword>
<dbReference type="Proteomes" id="UP000070133">
    <property type="component" value="Unassembled WGS sequence"/>
</dbReference>
<dbReference type="InterPro" id="IPR043047">
    <property type="entry name" value="Hri1_N_sf"/>
</dbReference>
<dbReference type="AlphaFoldDB" id="A0A139GUZ2"/>
<reference evidence="7 8" key="1">
    <citation type="submission" date="2015-07" db="EMBL/GenBank/DDBJ databases">
        <title>Comparative genomics of the Sigatoka disease complex on banana suggests a link between parallel evolutionary changes in Pseudocercospora fijiensis and Pseudocercospora eumusae and increased virulence on the banana host.</title>
        <authorList>
            <person name="Chang T.-C."/>
            <person name="Salvucci A."/>
            <person name="Crous P.W."/>
            <person name="Stergiopoulos I."/>
        </authorList>
    </citation>
    <scope>NUCLEOTIDE SEQUENCE [LARGE SCALE GENOMIC DNA]</scope>
    <source>
        <strain evidence="7 8">CBS 114824</strain>
    </source>
</reference>
<dbReference type="CDD" id="cd11692">
    <property type="entry name" value="HRI1_N_like"/>
    <property type="match status" value="1"/>
</dbReference>
<sequence length="168" mass="19020">MSISAREWIKWESDPPQTSPHEPTNTLVLTSPQHRFVDIRILKRRNSDPEIPQLARDAAILPFSHLDWAFAGISSSEFFNNNNTTKSTWTHLIDSRFPDVAQIQDSAFMYPQANGLPTTLEIGAMTNPATGKFEKYEEMWRDFLPSGSRGGGFFEVAVLEVFEDLAET</sequence>
<comment type="subcellular location">
    <subcellularLocation>
        <location evidence="2">Cytoplasm</location>
    </subcellularLocation>
    <subcellularLocation>
        <location evidence="1">Nucleus</location>
    </subcellularLocation>
</comment>
<accession>A0A139GUZ2</accession>
<feature type="non-terminal residue" evidence="7">
    <location>
        <position position="168"/>
    </location>
</feature>
<comment type="caution">
    <text evidence="7">The sequence shown here is derived from an EMBL/GenBank/DDBJ whole genome shotgun (WGS) entry which is preliminary data.</text>
</comment>
<evidence type="ECO:0000313" key="8">
    <source>
        <dbReference type="Proteomes" id="UP000070133"/>
    </source>
</evidence>
<organism evidence="7 8">
    <name type="scientific">Pseudocercospora eumusae</name>
    <dbReference type="NCBI Taxonomy" id="321146"/>
    <lineage>
        <taxon>Eukaryota</taxon>
        <taxon>Fungi</taxon>
        <taxon>Dikarya</taxon>
        <taxon>Ascomycota</taxon>
        <taxon>Pezizomycotina</taxon>
        <taxon>Dothideomycetes</taxon>
        <taxon>Dothideomycetidae</taxon>
        <taxon>Mycosphaerellales</taxon>
        <taxon>Mycosphaerellaceae</taxon>
        <taxon>Pseudocercospora</taxon>
    </lineage>
</organism>
<evidence type="ECO:0000256" key="2">
    <source>
        <dbReference type="ARBA" id="ARBA00004496"/>
    </source>
</evidence>
<evidence type="ECO:0000313" key="7">
    <source>
        <dbReference type="EMBL" id="KXS94000.1"/>
    </source>
</evidence>
<dbReference type="InterPro" id="IPR038744">
    <property type="entry name" value="Hri1_N"/>
</dbReference>
<evidence type="ECO:0000256" key="6">
    <source>
        <dbReference type="ARBA" id="ARBA00023242"/>
    </source>
</evidence>
<keyword evidence="5" id="KW-0963">Cytoplasm</keyword>
<evidence type="ECO:0000256" key="1">
    <source>
        <dbReference type="ARBA" id="ARBA00004123"/>
    </source>
</evidence>
<dbReference type="Pfam" id="PF16815">
    <property type="entry name" value="HRI1"/>
    <property type="match status" value="1"/>
</dbReference>
<proteinExistence type="inferred from homology"/>
<dbReference type="InterPro" id="IPR031818">
    <property type="entry name" value="Hri1"/>
</dbReference>
<comment type="similarity">
    <text evidence="3">Belongs to the HRI1 family.</text>
</comment>
<protein>
    <recommendedName>
        <fullName evidence="4">Protein HRI1</fullName>
    </recommendedName>
</protein>
<dbReference type="EMBL" id="LFZN01000347">
    <property type="protein sequence ID" value="KXS94000.1"/>
    <property type="molecule type" value="Genomic_DNA"/>
</dbReference>
<dbReference type="GO" id="GO:0005634">
    <property type="term" value="C:nucleus"/>
    <property type="evidence" value="ECO:0007669"/>
    <property type="project" value="UniProtKB-SubCell"/>
</dbReference>
<dbReference type="GO" id="GO:0005737">
    <property type="term" value="C:cytoplasm"/>
    <property type="evidence" value="ECO:0007669"/>
    <property type="project" value="UniProtKB-SubCell"/>
</dbReference>
<dbReference type="Gene3D" id="2.40.128.320">
    <property type="entry name" value="Protein HRI1, N-terminal domain"/>
    <property type="match status" value="1"/>
</dbReference>
<dbReference type="OrthoDB" id="4045395at2759"/>
<evidence type="ECO:0000256" key="3">
    <source>
        <dbReference type="ARBA" id="ARBA00005229"/>
    </source>
</evidence>
<gene>
    <name evidence="7" type="ORF">AC578_3102</name>
</gene>
<name>A0A139GUZ2_9PEZI</name>